<sequence length="174" mass="19153">MKLQEAIQLIQHKDLSVDTPVTWADLGCGSGTFTAALAHYLPAGSTIYAVDKAMSPDLHIPAPSVVEVSPYQLDFVKHELPFASLNGIIMANALHYVKDQAAFVRKLQKALRPDGILVMVEYDTDTPVPVWVPYPLSFTRLKKLFSAAGYGHIEKIGERPSIYGRANLYASLIK</sequence>
<accession>A0A979GYP0</accession>
<dbReference type="InterPro" id="IPR013216">
    <property type="entry name" value="Methyltransf_11"/>
</dbReference>
<keyword evidence="2" id="KW-0489">Methyltransferase</keyword>
<dbReference type="Proteomes" id="UP000002215">
    <property type="component" value="Chromosome"/>
</dbReference>
<dbReference type="Gene3D" id="3.40.50.150">
    <property type="entry name" value="Vaccinia Virus protein VP39"/>
    <property type="match status" value="1"/>
</dbReference>
<organism evidence="2 3">
    <name type="scientific">Chitinophaga pinensis (strain ATCC 43595 / DSM 2588 / LMG 13176 / NBRC 15968 / NCIMB 11800 / UQM 2034)</name>
    <dbReference type="NCBI Taxonomy" id="485918"/>
    <lineage>
        <taxon>Bacteria</taxon>
        <taxon>Pseudomonadati</taxon>
        <taxon>Bacteroidota</taxon>
        <taxon>Chitinophagia</taxon>
        <taxon>Chitinophagales</taxon>
        <taxon>Chitinophagaceae</taxon>
        <taxon>Chitinophaga</taxon>
    </lineage>
</organism>
<dbReference type="KEGG" id="cpi:Cpin_5873"/>
<dbReference type="PANTHER" id="PTHR43861">
    <property type="entry name" value="TRANS-ACONITATE 2-METHYLTRANSFERASE-RELATED"/>
    <property type="match status" value="1"/>
</dbReference>
<dbReference type="OrthoDB" id="9784101at2"/>
<dbReference type="EMBL" id="CP001699">
    <property type="protein sequence ID" value="ACU63291.1"/>
    <property type="molecule type" value="Genomic_DNA"/>
</dbReference>
<evidence type="ECO:0000313" key="2">
    <source>
        <dbReference type="EMBL" id="ACU63291.1"/>
    </source>
</evidence>
<gene>
    <name evidence="2" type="ordered locus">Cpin_5873</name>
</gene>
<dbReference type="Pfam" id="PF08241">
    <property type="entry name" value="Methyltransf_11"/>
    <property type="match status" value="1"/>
</dbReference>
<dbReference type="GO" id="GO:0032259">
    <property type="term" value="P:methylation"/>
    <property type="evidence" value="ECO:0007669"/>
    <property type="project" value="UniProtKB-KW"/>
</dbReference>
<name>A0A979GYP0_CHIPD</name>
<reference evidence="2 3" key="2">
    <citation type="journal article" date="2010" name="Stand. Genomic Sci.">
        <title>Complete genome sequence of Chitinophaga pinensis type strain (UQM 2034).</title>
        <authorList>
            <person name="Glavina Del Rio T."/>
            <person name="Abt B."/>
            <person name="Spring S."/>
            <person name="Lapidus A."/>
            <person name="Nolan M."/>
            <person name="Tice H."/>
            <person name="Copeland A."/>
            <person name="Cheng J.F."/>
            <person name="Chen F."/>
            <person name="Bruce D."/>
            <person name="Goodwin L."/>
            <person name="Pitluck S."/>
            <person name="Ivanova N."/>
            <person name="Mavromatis K."/>
            <person name="Mikhailova N."/>
            <person name="Pati A."/>
            <person name="Chen A."/>
            <person name="Palaniappan K."/>
            <person name="Land M."/>
            <person name="Hauser L."/>
            <person name="Chang Y.J."/>
            <person name="Jeffries C.D."/>
            <person name="Chain P."/>
            <person name="Saunders E."/>
            <person name="Detter J.C."/>
            <person name="Brettin T."/>
            <person name="Rohde M."/>
            <person name="Goker M."/>
            <person name="Bristow J."/>
            <person name="Eisen J.A."/>
            <person name="Markowitz V."/>
            <person name="Hugenholtz P."/>
            <person name="Kyrpides N.C."/>
            <person name="Klenk H.P."/>
            <person name="Lucas S."/>
        </authorList>
    </citation>
    <scope>NUCLEOTIDE SEQUENCE [LARGE SCALE GENOMIC DNA]</scope>
    <source>
        <strain evidence="3">ATCC 43595 / DSM 2588 / LMG 13176 / NBRC 15968 / NCIMB 11800 / UQM 2034</strain>
    </source>
</reference>
<proteinExistence type="predicted"/>
<dbReference type="SUPFAM" id="SSF53335">
    <property type="entry name" value="S-adenosyl-L-methionine-dependent methyltransferases"/>
    <property type="match status" value="1"/>
</dbReference>
<dbReference type="RefSeq" id="WP_012793457.1">
    <property type="nucleotide sequence ID" value="NC_013132.1"/>
</dbReference>
<dbReference type="AlphaFoldDB" id="A0A979GYP0"/>
<keyword evidence="2" id="KW-0808">Transferase</keyword>
<reference evidence="3" key="1">
    <citation type="submission" date="2009-08" db="EMBL/GenBank/DDBJ databases">
        <title>The complete genome of Chitinophaga pinensis DSM 2588.</title>
        <authorList>
            <consortium name="US DOE Joint Genome Institute (JGI-PGF)"/>
            <person name="Lucas S."/>
            <person name="Copeland A."/>
            <person name="Lapidus A."/>
            <person name="Glavina del Rio T."/>
            <person name="Dalin E."/>
            <person name="Tice H."/>
            <person name="Bruce D."/>
            <person name="Goodwin L."/>
            <person name="Pitluck S."/>
            <person name="Kyrpides N."/>
            <person name="Mavromatis K."/>
            <person name="Ivanova N."/>
            <person name="Mikhailova N."/>
            <person name="Sims D."/>
            <person name="Meinche L."/>
            <person name="Brettin T."/>
            <person name="Detter J.C."/>
            <person name="Han C."/>
            <person name="Larimer F."/>
            <person name="Land M."/>
            <person name="Hauser L."/>
            <person name="Markowitz V."/>
            <person name="Cheng J.-F."/>
            <person name="Hugenholtz P."/>
            <person name="Woyke T."/>
            <person name="Wu D."/>
            <person name="Spring S."/>
            <person name="Klenk H.-P."/>
            <person name="Eisen J.A."/>
        </authorList>
    </citation>
    <scope>NUCLEOTIDE SEQUENCE [LARGE SCALE GENOMIC DNA]</scope>
    <source>
        <strain evidence="3">ATCC 43595 / DSM 2588 / LMG 13176 / NBRC 15968 / NCIMB 11800 / UQM 2034</strain>
    </source>
</reference>
<protein>
    <submittedName>
        <fullName evidence="2">Methyltransferase type 11</fullName>
    </submittedName>
</protein>
<feature type="domain" description="Methyltransferase type 11" evidence="1">
    <location>
        <begin position="25"/>
        <end position="119"/>
    </location>
</feature>
<dbReference type="CDD" id="cd02440">
    <property type="entry name" value="AdoMet_MTases"/>
    <property type="match status" value="1"/>
</dbReference>
<evidence type="ECO:0000313" key="3">
    <source>
        <dbReference type="Proteomes" id="UP000002215"/>
    </source>
</evidence>
<dbReference type="GO" id="GO:0008757">
    <property type="term" value="F:S-adenosylmethionine-dependent methyltransferase activity"/>
    <property type="evidence" value="ECO:0007669"/>
    <property type="project" value="InterPro"/>
</dbReference>
<dbReference type="InterPro" id="IPR029063">
    <property type="entry name" value="SAM-dependent_MTases_sf"/>
</dbReference>
<evidence type="ECO:0000259" key="1">
    <source>
        <dbReference type="Pfam" id="PF08241"/>
    </source>
</evidence>